<dbReference type="EnsemblProtists" id="Phyra81501">
    <property type="protein sequence ID" value="Phyra81501"/>
    <property type="gene ID" value="Phyra81501"/>
</dbReference>
<feature type="compositionally biased region" description="Polar residues" evidence="1">
    <location>
        <begin position="49"/>
        <end position="70"/>
    </location>
</feature>
<organism evidence="3 4">
    <name type="scientific">Phytophthora ramorum</name>
    <name type="common">Sudden oak death agent</name>
    <dbReference type="NCBI Taxonomy" id="164328"/>
    <lineage>
        <taxon>Eukaryota</taxon>
        <taxon>Sar</taxon>
        <taxon>Stramenopiles</taxon>
        <taxon>Oomycota</taxon>
        <taxon>Peronosporomycetes</taxon>
        <taxon>Peronosporales</taxon>
        <taxon>Peronosporaceae</taxon>
        <taxon>Phytophthora</taxon>
    </lineage>
</organism>
<dbReference type="Proteomes" id="UP000005238">
    <property type="component" value="Unassembled WGS sequence"/>
</dbReference>
<protein>
    <recommendedName>
        <fullName evidence="2">PX domain-containing protein</fullName>
    </recommendedName>
</protein>
<dbReference type="SUPFAM" id="SSF64268">
    <property type="entry name" value="PX domain"/>
    <property type="match status" value="1"/>
</dbReference>
<dbReference type="PROSITE" id="PS50195">
    <property type="entry name" value="PX"/>
    <property type="match status" value="1"/>
</dbReference>
<dbReference type="HOGENOM" id="CLU_1067395_0_0_1"/>
<evidence type="ECO:0000256" key="1">
    <source>
        <dbReference type="SAM" id="MobiDB-lite"/>
    </source>
</evidence>
<dbReference type="VEuPathDB" id="FungiDB:KRP23_12803"/>
<dbReference type="InterPro" id="IPR001683">
    <property type="entry name" value="PX_dom"/>
</dbReference>
<accession>H3GVS7</accession>
<dbReference type="VEuPathDB" id="FungiDB:KRP22_3806"/>
<evidence type="ECO:0000259" key="2">
    <source>
        <dbReference type="PROSITE" id="PS50195"/>
    </source>
</evidence>
<dbReference type="GO" id="GO:0035091">
    <property type="term" value="F:phosphatidylinositol binding"/>
    <property type="evidence" value="ECO:0007669"/>
    <property type="project" value="InterPro"/>
</dbReference>
<dbReference type="Pfam" id="PF00787">
    <property type="entry name" value="PX"/>
    <property type="match status" value="1"/>
</dbReference>
<dbReference type="InterPro" id="IPR036871">
    <property type="entry name" value="PX_dom_sf"/>
</dbReference>
<keyword evidence="4" id="KW-1185">Reference proteome</keyword>
<evidence type="ECO:0000313" key="3">
    <source>
        <dbReference type="EnsemblProtists" id="Phyra81501"/>
    </source>
</evidence>
<reference evidence="4" key="1">
    <citation type="journal article" date="2006" name="Science">
        <title>Phytophthora genome sequences uncover evolutionary origins and mechanisms of pathogenesis.</title>
        <authorList>
            <person name="Tyler B.M."/>
            <person name="Tripathy S."/>
            <person name="Zhang X."/>
            <person name="Dehal P."/>
            <person name="Jiang R.H."/>
            <person name="Aerts A."/>
            <person name="Arredondo F.D."/>
            <person name="Baxter L."/>
            <person name="Bensasson D."/>
            <person name="Beynon J.L."/>
            <person name="Chapman J."/>
            <person name="Damasceno C.M."/>
            <person name="Dorrance A.E."/>
            <person name="Dou D."/>
            <person name="Dickerman A.W."/>
            <person name="Dubchak I.L."/>
            <person name="Garbelotto M."/>
            <person name="Gijzen M."/>
            <person name="Gordon S.G."/>
            <person name="Govers F."/>
            <person name="Grunwald N.J."/>
            <person name="Huang W."/>
            <person name="Ivors K.L."/>
            <person name="Jones R.W."/>
            <person name="Kamoun S."/>
            <person name="Krampis K."/>
            <person name="Lamour K.H."/>
            <person name="Lee M.K."/>
            <person name="McDonald W.H."/>
            <person name="Medina M."/>
            <person name="Meijer H.J."/>
            <person name="Nordberg E.K."/>
            <person name="Maclean D.J."/>
            <person name="Ospina-Giraldo M.D."/>
            <person name="Morris P.F."/>
            <person name="Phuntumart V."/>
            <person name="Putnam N.H."/>
            <person name="Rash S."/>
            <person name="Rose J.K."/>
            <person name="Sakihama Y."/>
            <person name="Salamov A.A."/>
            <person name="Savidor A."/>
            <person name="Scheuring C.F."/>
            <person name="Smith B.M."/>
            <person name="Sobral B.W."/>
            <person name="Terry A."/>
            <person name="Torto-Alalibo T.A."/>
            <person name="Win J."/>
            <person name="Xu Z."/>
            <person name="Zhang H."/>
            <person name="Grigoriev I.V."/>
            <person name="Rokhsar D.S."/>
            <person name="Boore J.L."/>
        </authorList>
    </citation>
    <scope>NUCLEOTIDE SEQUENCE [LARGE SCALE GENOMIC DNA]</scope>
    <source>
        <strain evidence="4">Pr102</strain>
    </source>
</reference>
<sequence>MASDKRPILSGKRARSRRKRAALRAANRATASPTPECDSDEGVKRKLQELTTSRGDSTSSDKATPQSENNGEFEEGLVFVCRPTMPDFCSVFLPQGDSWSRKLQTSDCKTFTVRIPTFRETCEGFVTYTLQLTTCGEPRHTFQLERRFSEFVVCAAEVNKHFASGYAARCYTEDEEDESKVAVSVEDRNFQWELPAKTWFRVTQTGALEERRAQLERSLETLLLQQDRRVCNMPLLRDFLLLDIFGVQVAEQKNLEATAHFE</sequence>
<proteinExistence type="predicted"/>
<name>H3GVS7_PHYRM</name>
<feature type="domain" description="PX" evidence="2">
    <location>
        <begin position="106"/>
        <end position="247"/>
    </location>
</feature>
<dbReference type="InParanoid" id="H3GVS7"/>
<dbReference type="eggNOG" id="ENOG502S1RQ">
    <property type="taxonomic scope" value="Eukaryota"/>
</dbReference>
<dbReference type="OMA" id="FQWELPA"/>
<evidence type="ECO:0000313" key="4">
    <source>
        <dbReference type="Proteomes" id="UP000005238"/>
    </source>
</evidence>
<dbReference type="EMBL" id="DS566057">
    <property type="status" value="NOT_ANNOTATED_CDS"/>
    <property type="molecule type" value="Genomic_DNA"/>
</dbReference>
<feature type="region of interest" description="Disordered" evidence="1">
    <location>
        <begin position="1"/>
        <end position="70"/>
    </location>
</feature>
<reference evidence="3" key="2">
    <citation type="submission" date="2015-06" db="UniProtKB">
        <authorList>
            <consortium name="EnsemblProtists"/>
        </authorList>
    </citation>
    <scope>IDENTIFICATION</scope>
    <source>
        <strain evidence="3">Pr102</strain>
    </source>
</reference>
<dbReference type="Gene3D" id="3.30.1520.10">
    <property type="entry name" value="Phox-like domain"/>
    <property type="match status" value="1"/>
</dbReference>
<dbReference type="AlphaFoldDB" id="H3GVS7"/>
<feature type="compositionally biased region" description="Basic residues" evidence="1">
    <location>
        <begin position="12"/>
        <end position="22"/>
    </location>
</feature>